<organism evidence="1">
    <name type="scientific">Trichuris suis</name>
    <name type="common">pig whipworm</name>
    <dbReference type="NCBI Taxonomy" id="68888"/>
    <lineage>
        <taxon>Eukaryota</taxon>
        <taxon>Metazoa</taxon>
        <taxon>Ecdysozoa</taxon>
        <taxon>Nematoda</taxon>
        <taxon>Enoplea</taxon>
        <taxon>Dorylaimia</taxon>
        <taxon>Trichinellida</taxon>
        <taxon>Trichuridae</taxon>
        <taxon>Trichuris</taxon>
    </lineage>
</organism>
<proteinExistence type="predicted"/>
<evidence type="ECO:0000313" key="1">
    <source>
        <dbReference type="EMBL" id="KFD60634.1"/>
    </source>
</evidence>
<accession>A0A085MTT8</accession>
<reference evidence="1" key="1">
    <citation type="journal article" date="2014" name="Nat. Genet.">
        <title>Genome and transcriptome of the porcine whipworm Trichuris suis.</title>
        <authorList>
            <person name="Jex A.R."/>
            <person name="Nejsum P."/>
            <person name="Schwarz E.M."/>
            <person name="Hu L."/>
            <person name="Young N.D."/>
            <person name="Hall R.S."/>
            <person name="Korhonen P.K."/>
            <person name="Liao S."/>
            <person name="Thamsborg S."/>
            <person name="Xia J."/>
            <person name="Xu P."/>
            <person name="Wang S."/>
            <person name="Scheerlinck J.P."/>
            <person name="Hofmann A."/>
            <person name="Sternberg P.W."/>
            <person name="Wang J."/>
            <person name="Gasser R.B."/>
        </authorList>
    </citation>
    <scope>NUCLEOTIDE SEQUENCE [LARGE SCALE GENOMIC DNA]</scope>
    <source>
        <strain evidence="1">DCEP-RM93F</strain>
    </source>
</reference>
<protein>
    <submittedName>
        <fullName evidence="1">Uncharacterized protein</fullName>
    </submittedName>
</protein>
<dbReference type="EMBL" id="KL367656">
    <property type="protein sequence ID" value="KFD60634.1"/>
    <property type="molecule type" value="Genomic_DNA"/>
</dbReference>
<dbReference type="Proteomes" id="UP000030758">
    <property type="component" value="Unassembled WGS sequence"/>
</dbReference>
<name>A0A085MTT8_9BILA</name>
<gene>
    <name evidence="1" type="ORF">M514_11833</name>
</gene>
<dbReference type="AlphaFoldDB" id="A0A085MTT8"/>
<sequence>MQRRAGTESGSTAGKATMITATPSGCLFRHYDTINTKLRNATLSLVNLMEEPSNRLEGSQTTTVEQHTRL</sequence>